<dbReference type="VEuPathDB" id="FungiDB:EYZ11_001809"/>
<name>A0A4S3JSM6_9EURO</name>
<dbReference type="EMBL" id="SOSA01000036">
    <property type="protein sequence ID" value="THC98746.1"/>
    <property type="molecule type" value="Genomic_DNA"/>
</dbReference>
<sequence>MVSKISWTGIPPALVLRQTQMVRVEIRHGVVYKLHAIDVGKEKSNVAAISAITKDVQTAGVLEIQTVNSLE</sequence>
<keyword evidence="2" id="KW-1185">Reference proteome</keyword>
<gene>
    <name evidence="1" type="ORF">EYZ11_001809</name>
</gene>
<accession>A0A4S3JSM6</accession>
<evidence type="ECO:0000313" key="1">
    <source>
        <dbReference type="EMBL" id="THC98746.1"/>
    </source>
</evidence>
<reference evidence="1 2" key="1">
    <citation type="submission" date="2019-03" db="EMBL/GenBank/DDBJ databases">
        <title>The genome sequence of a newly discovered highly antifungal drug resistant Aspergillus species, Aspergillus tanneri NIH 1004.</title>
        <authorList>
            <person name="Mounaud S."/>
            <person name="Singh I."/>
            <person name="Joardar V."/>
            <person name="Pakala S."/>
            <person name="Pakala S."/>
            <person name="Venepally P."/>
            <person name="Hoover J."/>
            <person name="Nierman W."/>
            <person name="Chung J."/>
            <person name="Losada L."/>
        </authorList>
    </citation>
    <scope>NUCLEOTIDE SEQUENCE [LARGE SCALE GENOMIC DNA]</scope>
    <source>
        <strain evidence="1 2">NIH1004</strain>
    </source>
</reference>
<comment type="caution">
    <text evidence="1">The sequence shown here is derived from an EMBL/GenBank/DDBJ whole genome shotgun (WGS) entry which is preliminary data.</text>
</comment>
<dbReference type="AlphaFoldDB" id="A0A4S3JSM6"/>
<protein>
    <submittedName>
        <fullName evidence="1">Uncharacterized protein</fullName>
    </submittedName>
</protein>
<proteinExistence type="predicted"/>
<dbReference type="Proteomes" id="UP000308092">
    <property type="component" value="Unassembled WGS sequence"/>
</dbReference>
<organism evidence="1 2">
    <name type="scientific">Aspergillus tanneri</name>
    <dbReference type="NCBI Taxonomy" id="1220188"/>
    <lineage>
        <taxon>Eukaryota</taxon>
        <taxon>Fungi</taxon>
        <taxon>Dikarya</taxon>
        <taxon>Ascomycota</taxon>
        <taxon>Pezizomycotina</taxon>
        <taxon>Eurotiomycetes</taxon>
        <taxon>Eurotiomycetidae</taxon>
        <taxon>Eurotiales</taxon>
        <taxon>Aspergillaceae</taxon>
        <taxon>Aspergillus</taxon>
        <taxon>Aspergillus subgen. Circumdati</taxon>
    </lineage>
</organism>
<evidence type="ECO:0000313" key="2">
    <source>
        <dbReference type="Proteomes" id="UP000308092"/>
    </source>
</evidence>